<evidence type="ECO:0000313" key="3">
    <source>
        <dbReference type="EMBL" id="MBC8629572.1"/>
    </source>
</evidence>
<dbReference type="PROSITE" id="PS50943">
    <property type="entry name" value="HTH_CROC1"/>
    <property type="match status" value="2"/>
</dbReference>
<dbReference type="EMBL" id="JACRTP010000006">
    <property type="protein sequence ID" value="MBC8629572.1"/>
    <property type="molecule type" value="Genomic_DNA"/>
</dbReference>
<organism evidence="3 4">
    <name type="scientific">Blautia stercoris</name>
    <dbReference type="NCBI Taxonomy" id="871664"/>
    <lineage>
        <taxon>Bacteria</taxon>
        <taxon>Bacillati</taxon>
        <taxon>Bacillota</taxon>
        <taxon>Clostridia</taxon>
        <taxon>Lachnospirales</taxon>
        <taxon>Lachnospiraceae</taxon>
        <taxon>Blautia</taxon>
    </lineage>
</organism>
<comment type="caution">
    <text evidence="3">The sequence shown here is derived from an EMBL/GenBank/DDBJ whole genome shotgun (WGS) entry which is preliminary data.</text>
</comment>
<dbReference type="Proteomes" id="UP000661649">
    <property type="component" value="Unassembled WGS sequence"/>
</dbReference>
<dbReference type="PANTHER" id="PTHR46558">
    <property type="entry name" value="TRACRIPTIONAL REGULATORY PROTEIN-RELATED-RELATED"/>
    <property type="match status" value="1"/>
</dbReference>
<feature type="domain" description="HTH cro/C1-type" evidence="2">
    <location>
        <begin position="135"/>
        <end position="188"/>
    </location>
</feature>
<dbReference type="PANTHER" id="PTHR46558:SF11">
    <property type="entry name" value="HTH-TYPE TRANSCRIPTIONAL REGULATOR XRE"/>
    <property type="match status" value="1"/>
</dbReference>
<keyword evidence="1" id="KW-0238">DNA-binding</keyword>
<feature type="domain" description="HTH cro/C1-type" evidence="2">
    <location>
        <begin position="10"/>
        <end position="63"/>
    </location>
</feature>
<gene>
    <name evidence="3" type="ORF">H8712_13330</name>
</gene>
<sequence>MEHNSISQRLVSYRQQLGKSQAEMSREFGVNQSHYSKLESGTKYISYSSLKKFEKAGGDVNYLVTGVHYKTGIVEDCMKRCRTSDGKIELMKALFWLTRQGIMLMHGENWKEANQRVWKYIRLAEEKEQHRNIWRSIRKIEDLTQMKMAERLDINIKRYQRLERMEAEPDAVILNSLYTLFGYSPLIILHENLYYAEEINKCWSEFSDEVRMQLNGVLEQDLKLIALCEQETDIALQKI</sequence>
<evidence type="ECO:0000256" key="1">
    <source>
        <dbReference type="ARBA" id="ARBA00023125"/>
    </source>
</evidence>
<evidence type="ECO:0000259" key="2">
    <source>
        <dbReference type="PROSITE" id="PS50943"/>
    </source>
</evidence>
<dbReference type="InterPro" id="IPR010982">
    <property type="entry name" value="Lambda_DNA-bd_dom_sf"/>
</dbReference>
<dbReference type="InterPro" id="IPR001387">
    <property type="entry name" value="Cro/C1-type_HTH"/>
</dbReference>
<keyword evidence="4" id="KW-1185">Reference proteome</keyword>
<dbReference type="Gene3D" id="1.10.260.40">
    <property type="entry name" value="lambda repressor-like DNA-binding domains"/>
    <property type="match status" value="2"/>
</dbReference>
<proteinExistence type="predicted"/>
<name>A0ABR7PDT8_9FIRM</name>
<dbReference type="Pfam" id="PF01381">
    <property type="entry name" value="HTH_3"/>
    <property type="match status" value="1"/>
</dbReference>
<evidence type="ECO:0000313" key="4">
    <source>
        <dbReference type="Proteomes" id="UP000661649"/>
    </source>
</evidence>
<dbReference type="RefSeq" id="WP_187559076.1">
    <property type="nucleotide sequence ID" value="NZ_JACRTP010000006.1"/>
</dbReference>
<protein>
    <submittedName>
        <fullName evidence="3">Helix-turn-helix domain-containing protein</fullName>
    </submittedName>
</protein>
<dbReference type="SMART" id="SM00530">
    <property type="entry name" value="HTH_XRE"/>
    <property type="match status" value="2"/>
</dbReference>
<reference evidence="3 4" key="1">
    <citation type="submission" date="2020-08" db="EMBL/GenBank/DDBJ databases">
        <title>Genome public.</title>
        <authorList>
            <person name="Liu C."/>
            <person name="Sun Q."/>
        </authorList>
    </citation>
    <scope>NUCLEOTIDE SEQUENCE [LARGE SCALE GENOMIC DNA]</scope>
    <source>
        <strain evidence="3 4">3_YM_SP_D4_24.mj</strain>
    </source>
</reference>
<dbReference type="CDD" id="cd00093">
    <property type="entry name" value="HTH_XRE"/>
    <property type="match status" value="2"/>
</dbReference>
<dbReference type="SUPFAM" id="SSF47413">
    <property type="entry name" value="lambda repressor-like DNA-binding domains"/>
    <property type="match status" value="2"/>
</dbReference>
<accession>A0ABR7PDT8</accession>